<feature type="transmembrane region" description="Helical" evidence="1">
    <location>
        <begin position="6"/>
        <end position="23"/>
    </location>
</feature>
<dbReference type="EMBL" id="JRYR02000001">
    <property type="protein sequence ID" value="OHX66663.1"/>
    <property type="molecule type" value="Genomic_DNA"/>
</dbReference>
<evidence type="ECO:0000313" key="3">
    <source>
        <dbReference type="Proteomes" id="UP000179797"/>
    </source>
</evidence>
<feature type="transmembrane region" description="Helical" evidence="1">
    <location>
        <begin position="196"/>
        <end position="213"/>
    </location>
</feature>
<reference evidence="2 3" key="1">
    <citation type="journal article" date="2012" name="Int. J. Syst. Evol. Microbiol.">
        <title>Flammeovirga pacifica sp. nov., isolated from deep-sea sediment.</title>
        <authorList>
            <person name="Xu H."/>
            <person name="Fu Y."/>
            <person name="Yang N."/>
            <person name="Ding Z."/>
            <person name="Lai Q."/>
            <person name="Zeng R."/>
        </authorList>
    </citation>
    <scope>NUCLEOTIDE SEQUENCE [LARGE SCALE GENOMIC DNA]</scope>
    <source>
        <strain evidence="3">DSM 24597 / LMG 26175 / WPAGA1</strain>
    </source>
</reference>
<name>A0A1S1Z0F5_FLAPC</name>
<keyword evidence="1" id="KW-0472">Membrane</keyword>
<gene>
    <name evidence="2" type="ORF">NH26_09975</name>
</gene>
<evidence type="ECO:0000313" key="2">
    <source>
        <dbReference type="EMBL" id="OHX66663.1"/>
    </source>
</evidence>
<dbReference type="Proteomes" id="UP000179797">
    <property type="component" value="Unassembled WGS sequence"/>
</dbReference>
<feature type="transmembrane region" description="Helical" evidence="1">
    <location>
        <begin position="62"/>
        <end position="84"/>
    </location>
</feature>
<organism evidence="2 3">
    <name type="scientific">Flammeovirga pacifica</name>
    <dbReference type="NCBI Taxonomy" id="915059"/>
    <lineage>
        <taxon>Bacteria</taxon>
        <taxon>Pseudomonadati</taxon>
        <taxon>Bacteroidota</taxon>
        <taxon>Cytophagia</taxon>
        <taxon>Cytophagales</taxon>
        <taxon>Flammeovirgaceae</taxon>
        <taxon>Flammeovirga</taxon>
    </lineage>
</organism>
<dbReference type="STRING" id="915059.NH26_09975"/>
<feature type="transmembrane region" description="Helical" evidence="1">
    <location>
        <begin position="159"/>
        <end position="176"/>
    </location>
</feature>
<sequence length="221" mass="25611">MEGVFFLILSMSLVLMIIDRWQFRPLPLVIRYFMISSIALLSFNTIISQSKSYWFQEMMSEQWVLLYFIFLVVELLLGILFSVFSANNNLQKINQILAFVPRPTSIFSILLIEILVFDQVHGWSFKWVSIAYAISIIILGVGTYFIFRNNESLNKLKSVVVTVFSLLQLLLISTLFQPQKLENNENTSFDPQSSLFVLLTFLGFALVGFFISLRKNYGLRK</sequence>
<keyword evidence="3" id="KW-1185">Reference proteome</keyword>
<proteinExistence type="predicted"/>
<protein>
    <submittedName>
        <fullName evidence="2">Uncharacterized protein</fullName>
    </submittedName>
</protein>
<feature type="transmembrane region" description="Helical" evidence="1">
    <location>
        <begin position="30"/>
        <end position="50"/>
    </location>
</feature>
<accession>A0A1S1Z0F5</accession>
<keyword evidence="1" id="KW-1133">Transmembrane helix</keyword>
<evidence type="ECO:0000256" key="1">
    <source>
        <dbReference type="SAM" id="Phobius"/>
    </source>
</evidence>
<feature type="transmembrane region" description="Helical" evidence="1">
    <location>
        <begin position="129"/>
        <end position="147"/>
    </location>
</feature>
<dbReference type="AlphaFoldDB" id="A0A1S1Z0F5"/>
<feature type="transmembrane region" description="Helical" evidence="1">
    <location>
        <begin position="96"/>
        <end position="117"/>
    </location>
</feature>
<comment type="caution">
    <text evidence="2">The sequence shown here is derived from an EMBL/GenBank/DDBJ whole genome shotgun (WGS) entry which is preliminary data.</text>
</comment>
<keyword evidence="1" id="KW-0812">Transmembrane</keyword>